<dbReference type="Proteomes" id="UP000194360">
    <property type="component" value="Unassembled WGS sequence"/>
</dbReference>
<gene>
    <name evidence="2" type="ORF">BG845_02145</name>
</gene>
<dbReference type="EMBL" id="MIGB01000009">
    <property type="protein sequence ID" value="OSY41243.1"/>
    <property type="molecule type" value="Genomic_DNA"/>
</dbReference>
<evidence type="ECO:0008006" key="4">
    <source>
        <dbReference type="Google" id="ProtNLM"/>
    </source>
</evidence>
<sequence>MENQGLAWGIAWGLLAGAALAVVFDNWLLPGVGMMLGILIGMMVDRRGSS</sequence>
<comment type="caution">
    <text evidence="2">The sequence shown here is derived from an EMBL/GenBank/DDBJ whole genome shotgun (WGS) entry which is preliminary data.</text>
</comment>
<evidence type="ECO:0000256" key="1">
    <source>
        <dbReference type="SAM" id="Phobius"/>
    </source>
</evidence>
<reference evidence="2 3" key="1">
    <citation type="submission" date="2016-09" db="EMBL/GenBank/DDBJ databases">
        <title>Pseudonocardia autotrophica DSM535, a candidate organism with high potential of specific P450 cytochromes.</title>
        <authorList>
            <person name="Grumaz C."/>
            <person name="Vainshtein Y."/>
            <person name="Kirstahler P."/>
            <person name="Sohn K."/>
        </authorList>
    </citation>
    <scope>NUCLEOTIDE SEQUENCE [LARGE SCALE GENOMIC DNA]</scope>
    <source>
        <strain evidence="2 3">DSM 535</strain>
    </source>
</reference>
<keyword evidence="3" id="KW-1185">Reference proteome</keyword>
<feature type="transmembrane region" description="Helical" evidence="1">
    <location>
        <begin position="31"/>
        <end position="48"/>
    </location>
</feature>
<dbReference type="RefSeq" id="WP_158092127.1">
    <property type="nucleotide sequence ID" value="NZ_AP018920.1"/>
</dbReference>
<keyword evidence="1" id="KW-0472">Membrane</keyword>
<evidence type="ECO:0000313" key="2">
    <source>
        <dbReference type="EMBL" id="OSY41243.1"/>
    </source>
</evidence>
<accession>A0A1Y2N1A3</accession>
<name>A0A1Y2N1A3_PSEAH</name>
<proteinExistence type="predicted"/>
<keyword evidence="1" id="KW-0812">Transmembrane</keyword>
<organism evidence="2 3">
    <name type="scientific">Pseudonocardia autotrophica</name>
    <name type="common">Amycolata autotrophica</name>
    <name type="synonym">Nocardia autotrophica</name>
    <dbReference type="NCBI Taxonomy" id="2074"/>
    <lineage>
        <taxon>Bacteria</taxon>
        <taxon>Bacillati</taxon>
        <taxon>Actinomycetota</taxon>
        <taxon>Actinomycetes</taxon>
        <taxon>Pseudonocardiales</taxon>
        <taxon>Pseudonocardiaceae</taxon>
        <taxon>Pseudonocardia</taxon>
    </lineage>
</organism>
<dbReference type="STRING" id="2074.BG845_02145"/>
<keyword evidence="1" id="KW-1133">Transmembrane helix</keyword>
<evidence type="ECO:0000313" key="3">
    <source>
        <dbReference type="Proteomes" id="UP000194360"/>
    </source>
</evidence>
<protein>
    <recommendedName>
        <fullName evidence="4">Glycine zipper family protein</fullName>
    </recommendedName>
</protein>
<dbReference type="AlphaFoldDB" id="A0A1Y2N1A3"/>